<dbReference type="Proteomes" id="UP000499080">
    <property type="component" value="Unassembled WGS sequence"/>
</dbReference>
<name>A0A4Y2NC28_ARAVE</name>
<comment type="caution">
    <text evidence="1">The sequence shown here is derived from an EMBL/GenBank/DDBJ whole genome shotgun (WGS) entry which is preliminary data.</text>
</comment>
<organism evidence="1 2">
    <name type="scientific">Araneus ventricosus</name>
    <name type="common">Orbweaver spider</name>
    <name type="synonym">Epeira ventricosa</name>
    <dbReference type="NCBI Taxonomy" id="182803"/>
    <lineage>
        <taxon>Eukaryota</taxon>
        <taxon>Metazoa</taxon>
        <taxon>Ecdysozoa</taxon>
        <taxon>Arthropoda</taxon>
        <taxon>Chelicerata</taxon>
        <taxon>Arachnida</taxon>
        <taxon>Araneae</taxon>
        <taxon>Araneomorphae</taxon>
        <taxon>Entelegynae</taxon>
        <taxon>Araneoidea</taxon>
        <taxon>Araneidae</taxon>
        <taxon>Araneus</taxon>
    </lineage>
</organism>
<evidence type="ECO:0000313" key="2">
    <source>
        <dbReference type="Proteomes" id="UP000499080"/>
    </source>
</evidence>
<evidence type="ECO:0008006" key="3">
    <source>
        <dbReference type="Google" id="ProtNLM"/>
    </source>
</evidence>
<dbReference type="Gene3D" id="3.30.420.10">
    <property type="entry name" value="Ribonuclease H-like superfamily/Ribonuclease H"/>
    <property type="match status" value="1"/>
</dbReference>
<accession>A0A4Y2NC28</accession>
<gene>
    <name evidence="1" type="ORF">AVEN_242637_1</name>
</gene>
<evidence type="ECO:0000313" key="1">
    <source>
        <dbReference type="EMBL" id="GBN35376.1"/>
    </source>
</evidence>
<keyword evidence="2" id="KW-1185">Reference proteome</keyword>
<protein>
    <recommendedName>
        <fullName evidence="3">Tc1-like transposase DDE domain-containing protein</fullName>
    </recommendedName>
</protein>
<reference evidence="1 2" key="1">
    <citation type="journal article" date="2019" name="Sci. Rep.">
        <title>Orb-weaving spider Araneus ventricosus genome elucidates the spidroin gene catalogue.</title>
        <authorList>
            <person name="Kono N."/>
            <person name="Nakamura H."/>
            <person name="Ohtoshi R."/>
            <person name="Moran D.A.P."/>
            <person name="Shinohara A."/>
            <person name="Yoshida Y."/>
            <person name="Fujiwara M."/>
            <person name="Mori M."/>
            <person name="Tomita M."/>
            <person name="Arakawa K."/>
        </authorList>
    </citation>
    <scope>NUCLEOTIDE SEQUENCE [LARGE SCALE GENOMIC DNA]</scope>
</reference>
<sequence length="123" mass="13955">MSSIQVGVFQKHKPRPHTAVVTQHALQSVDMLHWPAGSPDLFPIEHVWDIIGRQLQRHPQLALTVPVLTDQVQQAWNSILQTDIGTCAQCMLVCMLAFKILAGYTGYYCTSISHLRWLFSHLH</sequence>
<dbReference type="AlphaFoldDB" id="A0A4Y2NC28"/>
<dbReference type="OrthoDB" id="5410741at2759"/>
<dbReference type="GO" id="GO:0003676">
    <property type="term" value="F:nucleic acid binding"/>
    <property type="evidence" value="ECO:0007669"/>
    <property type="project" value="InterPro"/>
</dbReference>
<dbReference type="InterPro" id="IPR036397">
    <property type="entry name" value="RNaseH_sf"/>
</dbReference>
<dbReference type="EMBL" id="BGPR01008688">
    <property type="protein sequence ID" value="GBN35376.1"/>
    <property type="molecule type" value="Genomic_DNA"/>
</dbReference>
<proteinExistence type="predicted"/>